<dbReference type="Gene3D" id="2.40.50.40">
    <property type="match status" value="1"/>
</dbReference>
<dbReference type="KEGG" id="crq:GCK72_025837"/>
<dbReference type="EMBL" id="WUAV01000006">
    <property type="protein sequence ID" value="KAF1749369.1"/>
    <property type="molecule type" value="Genomic_DNA"/>
</dbReference>
<reference evidence="2 3" key="1">
    <citation type="submission" date="2019-12" db="EMBL/GenBank/DDBJ databases">
        <title>Chromosome-level assembly of the Caenorhabditis remanei genome.</title>
        <authorList>
            <person name="Teterina A.A."/>
            <person name="Willis J.H."/>
            <person name="Phillips P.C."/>
        </authorList>
    </citation>
    <scope>NUCLEOTIDE SEQUENCE [LARGE SCALE GENOMIC DNA]</scope>
    <source>
        <strain evidence="2 3">PX506</strain>
        <tissue evidence="2">Whole organism</tissue>
    </source>
</reference>
<organism evidence="2 3">
    <name type="scientific">Caenorhabditis remanei</name>
    <name type="common">Caenorhabditis vulgaris</name>
    <dbReference type="NCBI Taxonomy" id="31234"/>
    <lineage>
        <taxon>Eukaryota</taxon>
        <taxon>Metazoa</taxon>
        <taxon>Ecdysozoa</taxon>
        <taxon>Nematoda</taxon>
        <taxon>Chromadorea</taxon>
        <taxon>Rhabditida</taxon>
        <taxon>Rhabditina</taxon>
        <taxon>Rhabditomorpha</taxon>
        <taxon>Rhabditoidea</taxon>
        <taxon>Rhabditidae</taxon>
        <taxon>Peloderinae</taxon>
        <taxon>Caenorhabditis</taxon>
    </lineage>
</organism>
<evidence type="ECO:0000256" key="1">
    <source>
        <dbReference type="SAM" id="MobiDB-lite"/>
    </source>
</evidence>
<name>A0A6A5G4F5_CAERE</name>
<evidence type="ECO:0000313" key="3">
    <source>
        <dbReference type="Proteomes" id="UP000483820"/>
    </source>
</evidence>
<feature type="region of interest" description="Disordered" evidence="1">
    <location>
        <begin position="276"/>
        <end position="309"/>
    </location>
</feature>
<feature type="compositionally biased region" description="Acidic residues" evidence="1">
    <location>
        <begin position="297"/>
        <end position="309"/>
    </location>
</feature>
<evidence type="ECO:0008006" key="4">
    <source>
        <dbReference type="Google" id="ProtNLM"/>
    </source>
</evidence>
<proteinExistence type="predicted"/>
<evidence type="ECO:0000313" key="2">
    <source>
        <dbReference type="EMBL" id="KAF1749369.1"/>
    </source>
</evidence>
<dbReference type="SUPFAM" id="SSF54160">
    <property type="entry name" value="Chromo domain-like"/>
    <property type="match status" value="1"/>
</dbReference>
<dbReference type="RefSeq" id="XP_003105537.2">
    <property type="nucleotide sequence ID" value="XM_003105489.2"/>
</dbReference>
<sequence>MAVSNLGPQSYNVEGLSDFTYNEKTRRQEYRVFWKGYSKEESTIERSSNIASSAIYYYWINTRFILQEMKKIEETRPLNETENKKKMIACLAMQNLHKLQQAGTPFDVGVESFALPLHQKITLYRLQNKHDDPFGEHPKSEEEFAKFGLNGVLSFGQVERLSHFRYEEATRKQEYRIQWSNNSGRQSCMTQAEYISSSAIFNFWLHVYDNLNKCMKTEKTRELNVEEKKVKNSSCRAIQHLEKMRTAGQNFRPGCDPYSLPHYQKVSMRRLVANHSDPFGDSLKDGETDSDASSIESDVEVSSDEIDSD</sequence>
<dbReference type="CTD" id="9817303"/>
<dbReference type="CDD" id="cd00024">
    <property type="entry name" value="CD_CSD"/>
    <property type="match status" value="1"/>
</dbReference>
<dbReference type="Proteomes" id="UP000483820">
    <property type="component" value="Chromosome X"/>
</dbReference>
<protein>
    <recommendedName>
        <fullName evidence="4">Chromo domain-containing protein</fullName>
    </recommendedName>
</protein>
<dbReference type="AlphaFoldDB" id="A0A6A5G4F5"/>
<dbReference type="GeneID" id="9817303"/>
<gene>
    <name evidence="2" type="ORF">GCK72_025837</name>
</gene>
<accession>A0A6A5G4F5</accession>
<dbReference type="InterPro" id="IPR016197">
    <property type="entry name" value="Chromo-like_dom_sf"/>
</dbReference>
<comment type="caution">
    <text evidence="2">The sequence shown here is derived from an EMBL/GenBank/DDBJ whole genome shotgun (WGS) entry which is preliminary data.</text>
</comment>